<protein>
    <recommendedName>
        <fullName evidence="22">Lysine-specific demethylase ELF6</fullName>
    </recommendedName>
</protein>
<keyword evidence="10" id="KW-0805">Transcription regulation</keyword>
<accession>A0AAN9FWS5</accession>
<keyword evidence="9" id="KW-0408">Iron</keyword>
<dbReference type="Proteomes" id="UP001359559">
    <property type="component" value="Unassembled WGS sequence"/>
</dbReference>
<dbReference type="GO" id="GO:0034647">
    <property type="term" value="F:histone H3K4me/H3K4me2/H3K4me3 demethylase activity"/>
    <property type="evidence" value="ECO:0007669"/>
    <property type="project" value="TreeGrafter"/>
</dbReference>
<dbReference type="PANTHER" id="PTHR10694">
    <property type="entry name" value="LYSINE-SPECIFIC DEMETHYLASE"/>
    <property type="match status" value="1"/>
</dbReference>
<feature type="region of interest" description="Disordered" evidence="16">
    <location>
        <begin position="198"/>
        <end position="252"/>
    </location>
</feature>
<feature type="domain" description="JmjN" evidence="18">
    <location>
        <begin position="16"/>
        <end position="57"/>
    </location>
</feature>
<dbReference type="Gene3D" id="3.30.160.60">
    <property type="entry name" value="Classic Zinc Finger"/>
    <property type="match status" value="1"/>
</dbReference>
<evidence type="ECO:0000256" key="5">
    <source>
        <dbReference type="ARBA" id="ARBA00022833"/>
    </source>
</evidence>
<proteinExistence type="inferred from homology"/>
<reference evidence="20 21" key="1">
    <citation type="submission" date="2024-01" db="EMBL/GenBank/DDBJ databases">
        <title>The genomes of 5 underutilized Papilionoideae crops provide insights into root nodulation and disease resistance.</title>
        <authorList>
            <person name="Yuan L."/>
        </authorList>
    </citation>
    <scope>NUCLEOTIDE SEQUENCE [LARGE SCALE GENOMIC DNA]</scope>
    <source>
        <strain evidence="20">LY-2023</strain>
        <tissue evidence="20">Leaf</tissue>
    </source>
</reference>
<keyword evidence="8" id="KW-0560">Oxidoreductase</keyword>
<evidence type="ECO:0000256" key="9">
    <source>
        <dbReference type="ARBA" id="ARBA00023004"/>
    </source>
</evidence>
<feature type="domain" description="C2H2-type" evidence="17">
    <location>
        <begin position="1478"/>
        <end position="1507"/>
    </location>
</feature>
<gene>
    <name evidence="20" type="ORF">RJT34_24688</name>
</gene>
<feature type="compositionally biased region" description="Polar residues" evidence="16">
    <location>
        <begin position="228"/>
        <end position="237"/>
    </location>
</feature>
<dbReference type="GO" id="GO:0010628">
    <property type="term" value="P:positive regulation of gene expression"/>
    <property type="evidence" value="ECO:0007669"/>
    <property type="project" value="UniProtKB-ARBA"/>
</dbReference>
<keyword evidence="21" id="KW-1185">Reference proteome</keyword>
<dbReference type="GO" id="GO:2000028">
    <property type="term" value="P:regulation of photoperiodism, flowering"/>
    <property type="evidence" value="ECO:0007669"/>
    <property type="project" value="UniProtKB-ARBA"/>
</dbReference>
<feature type="compositionally biased region" description="Basic and acidic residues" evidence="16">
    <location>
        <begin position="218"/>
        <end position="227"/>
    </location>
</feature>
<dbReference type="PROSITE" id="PS50157">
    <property type="entry name" value="ZINC_FINGER_C2H2_2"/>
    <property type="match status" value="3"/>
</dbReference>
<keyword evidence="6" id="KW-0156">Chromatin regulator</keyword>
<dbReference type="FunFam" id="3.30.160.60:FF:000747">
    <property type="entry name" value="Probable lysine-specific demethylase ELF6"/>
    <property type="match status" value="1"/>
</dbReference>
<dbReference type="GO" id="GO:0000785">
    <property type="term" value="C:chromatin"/>
    <property type="evidence" value="ECO:0007669"/>
    <property type="project" value="TreeGrafter"/>
</dbReference>
<dbReference type="GO" id="GO:0009826">
    <property type="term" value="P:unidimensional cell growth"/>
    <property type="evidence" value="ECO:0007669"/>
    <property type="project" value="UniProtKB-ARBA"/>
</dbReference>
<comment type="catalytic activity">
    <reaction evidence="14">
        <text>N(6),N(6),N(6)-trimethyl-L-lysyl(27)-[histone H3] + 2-oxoglutarate + O2 = N(6),N(6)-dimethyl-L-lysyl(27)-[histone H3] + formaldehyde + succinate + CO2</text>
        <dbReference type="Rhea" id="RHEA:60228"/>
        <dbReference type="Rhea" id="RHEA-COMP:15535"/>
        <dbReference type="Rhea" id="RHEA-COMP:15539"/>
        <dbReference type="ChEBI" id="CHEBI:15379"/>
        <dbReference type="ChEBI" id="CHEBI:16526"/>
        <dbReference type="ChEBI" id="CHEBI:16810"/>
        <dbReference type="ChEBI" id="CHEBI:16842"/>
        <dbReference type="ChEBI" id="CHEBI:30031"/>
        <dbReference type="ChEBI" id="CHEBI:61961"/>
        <dbReference type="ChEBI" id="CHEBI:61976"/>
    </reaction>
    <physiologicalReaction direction="left-to-right" evidence="14">
        <dbReference type="Rhea" id="RHEA:60229"/>
    </physiologicalReaction>
</comment>
<dbReference type="InterPro" id="IPR003347">
    <property type="entry name" value="JmjC_dom"/>
</dbReference>
<dbReference type="SUPFAM" id="SSF57667">
    <property type="entry name" value="beta-beta-alpha zinc fingers"/>
    <property type="match status" value="2"/>
</dbReference>
<dbReference type="InterPro" id="IPR013087">
    <property type="entry name" value="Znf_C2H2_type"/>
</dbReference>
<dbReference type="InterPro" id="IPR003349">
    <property type="entry name" value="JmjN"/>
</dbReference>
<feature type="compositionally biased region" description="Basic and acidic residues" evidence="16">
    <location>
        <begin position="1014"/>
        <end position="1026"/>
    </location>
</feature>
<dbReference type="GO" id="GO:0008270">
    <property type="term" value="F:zinc ion binding"/>
    <property type="evidence" value="ECO:0007669"/>
    <property type="project" value="UniProtKB-KW"/>
</dbReference>
<evidence type="ECO:0000259" key="19">
    <source>
        <dbReference type="PROSITE" id="PS51184"/>
    </source>
</evidence>
<keyword evidence="5" id="KW-0862">Zinc</keyword>
<evidence type="ECO:0000256" key="7">
    <source>
        <dbReference type="ARBA" id="ARBA00022964"/>
    </source>
</evidence>
<evidence type="ECO:0000313" key="20">
    <source>
        <dbReference type="EMBL" id="KAK7279633.1"/>
    </source>
</evidence>
<comment type="similarity">
    <text evidence="1">Belongs to the JHDM3 histone demethylase family.</text>
</comment>
<dbReference type="PANTHER" id="PTHR10694:SF45">
    <property type="entry name" value="LYSINE-SPECIFIC DEMETHYLASE ELF6"/>
    <property type="match status" value="1"/>
</dbReference>
<feature type="domain" description="JmjC" evidence="19">
    <location>
        <begin position="295"/>
        <end position="464"/>
    </location>
</feature>
<dbReference type="PROSITE" id="PS51184">
    <property type="entry name" value="JMJC"/>
    <property type="match status" value="1"/>
</dbReference>
<dbReference type="EMBL" id="JAYKXN010000006">
    <property type="protein sequence ID" value="KAK7279633.1"/>
    <property type="molecule type" value="Genomic_DNA"/>
</dbReference>
<dbReference type="PROSITE" id="PS51183">
    <property type="entry name" value="JMJN"/>
    <property type="match status" value="1"/>
</dbReference>
<name>A0AAN9FWS5_CLITE</name>
<evidence type="ECO:0000256" key="2">
    <source>
        <dbReference type="ARBA" id="ARBA00022723"/>
    </source>
</evidence>
<dbReference type="GO" id="GO:0005634">
    <property type="term" value="C:nucleus"/>
    <property type="evidence" value="ECO:0007669"/>
    <property type="project" value="TreeGrafter"/>
</dbReference>
<dbReference type="SMART" id="SM00558">
    <property type="entry name" value="JmjC"/>
    <property type="match status" value="1"/>
</dbReference>
<evidence type="ECO:0000313" key="21">
    <source>
        <dbReference type="Proteomes" id="UP001359559"/>
    </source>
</evidence>
<dbReference type="GO" id="GO:0040029">
    <property type="term" value="P:epigenetic regulation of gene expression"/>
    <property type="evidence" value="ECO:0007669"/>
    <property type="project" value="UniProtKB-ARBA"/>
</dbReference>
<evidence type="ECO:0000256" key="16">
    <source>
        <dbReference type="SAM" id="MobiDB-lite"/>
    </source>
</evidence>
<dbReference type="SUPFAM" id="SSF51197">
    <property type="entry name" value="Clavaminate synthase-like"/>
    <property type="match status" value="1"/>
</dbReference>
<dbReference type="Gene3D" id="2.60.120.650">
    <property type="entry name" value="Cupin"/>
    <property type="match status" value="1"/>
</dbReference>
<feature type="domain" description="C2H2-type" evidence="17">
    <location>
        <begin position="1448"/>
        <end position="1477"/>
    </location>
</feature>
<evidence type="ECO:0000256" key="10">
    <source>
        <dbReference type="ARBA" id="ARBA00023015"/>
    </source>
</evidence>
<dbReference type="GO" id="GO:0048580">
    <property type="term" value="P:regulation of post-embryonic development"/>
    <property type="evidence" value="ECO:0007669"/>
    <property type="project" value="UniProtKB-ARBA"/>
</dbReference>
<dbReference type="SMART" id="SM00355">
    <property type="entry name" value="ZnF_C2H2"/>
    <property type="match status" value="4"/>
</dbReference>
<evidence type="ECO:0000256" key="3">
    <source>
        <dbReference type="ARBA" id="ARBA00022737"/>
    </source>
</evidence>
<comment type="catalytic activity">
    <reaction evidence="13">
        <text>N(6),N(6)-dimethyl-L-lysyl(27)-[histone H3] + 2-oxoglutarate + O2 = N(6)-methyl-L-lysyl(27)-[histone H3] + formaldehyde + succinate + CO2</text>
        <dbReference type="Rhea" id="RHEA:60232"/>
        <dbReference type="Rhea" id="RHEA-COMP:15539"/>
        <dbReference type="Rhea" id="RHEA-COMP:15544"/>
        <dbReference type="ChEBI" id="CHEBI:15379"/>
        <dbReference type="ChEBI" id="CHEBI:16526"/>
        <dbReference type="ChEBI" id="CHEBI:16810"/>
        <dbReference type="ChEBI" id="CHEBI:16842"/>
        <dbReference type="ChEBI" id="CHEBI:30031"/>
        <dbReference type="ChEBI" id="CHEBI:61929"/>
        <dbReference type="ChEBI" id="CHEBI:61976"/>
    </reaction>
    <physiologicalReaction direction="left-to-right" evidence="13">
        <dbReference type="Rhea" id="RHEA:60233"/>
    </physiologicalReaction>
</comment>
<dbReference type="Pfam" id="PF02373">
    <property type="entry name" value="JmjC"/>
    <property type="match status" value="1"/>
</dbReference>
<evidence type="ECO:0000259" key="18">
    <source>
        <dbReference type="PROSITE" id="PS51183"/>
    </source>
</evidence>
<evidence type="ECO:0000256" key="12">
    <source>
        <dbReference type="ARBA" id="ARBA00023242"/>
    </source>
</evidence>
<organism evidence="20 21">
    <name type="scientific">Clitoria ternatea</name>
    <name type="common">Butterfly pea</name>
    <dbReference type="NCBI Taxonomy" id="43366"/>
    <lineage>
        <taxon>Eukaryota</taxon>
        <taxon>Viridiplantae</taxon>
        <taxon>Streptophyta</taxon>
        <taxon>Embryophyta</taxon>
        <taxon>Tracheophyta</taxon>
        <taxon>Spermatophyta</taxon>
        <taxon>Magnoliopsida</taxon>
        <taxon>eudicotyledons</taxon>
        <taxon>Gunneridae</taxon>
        <taxon>Pentapetalae</taxon>
        <taxon>rosids</taxon>
        <taxon>fabids</taxon>
        <taxon>Fabales</taxon>
        <taxon>Fabaceae</taxon>
        <taxon>Papilionoideae</taxon>
        <taxon>50 kb inversion clade</taxon>
        <taxon>NPAAA clade</taxon>
        <taxon>indigoferoid/millettioid clade</taxon>
        <taxon>Phaseoleae</taxon>
        <taxon>Clitoria</taxon>
    </lineage>
</organism>
<keyword evidence="4 15" id="KW-0863">Zinc-finger</keyword>
<dbReference type="PROSITE" id="PS00028">
    <property type="entry name" value="ZINC_FINGER_C2H2_1"/>
    <property type="match status" value="3"/>
</dbReference>
<dbReference type="SMART" id="SM00545">
    <property type="entry name" value="JmjN"/>
    <property type="match status" value="1"/>
</dbReference>
<evidence type="ECO:0000256" key="11">
    <source>
        <dbReference type="ARBA" id="ARBA00023163"/>
    </source>
</evidence>
<evidence type="ECO:0000256" key="8">
    <source>
        <dbReference type="ARBA" id="ARBA00023002"/>
    </source>
</evidence>
<dbReference type="GO" id="GO:0009741">
    <property type="term" value="P:response to brassinosteroid"/>
    <property type="evidence" value="ECO:0007669"/>
    <property type="project" value="UniProtKB-ARBA"/>
</dbReference>
<feature type="region of interest" description="Disordered" evidence="16">
    <location>
        <begin position="1013"/>
        <end position="1032"/>
    </location>
</feature>
<evidence type="ECO:0000256" key="1">
    <source>
        <dbReference type="ARBA" id="ARBA00009711"/>
    </source>
</evidence>
<keyword evidence="7" id="KW-0223">Dioxygenase</keyword>
<dbReference type="Pfam" id="PF02375">
    <property type="entry name" value="JmjN"/>
    <property type="match status" value="1"/>
</dbReference>
<evidence type="ECO:0000256" key="6">
    <source>
        <dbReference type="ARBA" id="ARBA00022853"/>
    </source>
</evidence>
<evidence type="ECO:0000256" key="13">
    <source>
        <dbReference type="ARBA" id="ARBA00050682"/>
    </source>
</evidence>
<comment type="caution">
    <text evidence="20">The sequence shown here is derived from an EMBL/GenBank/DDBJ whole genome shotgun (WGS) entry which is preliminary data.</text>
</comment>
<evidence type="ECO:0000256" key="4">
    <source>
        <dbReference type="ARBA" id="ARBA00022771"/>
    </source>
</evidence>
<sequence length="1540" mass="172423">MGSAEIPNWLKGLPLAPEFRPTDTEFADPIAYISKIEKEASNFGICKIIPPLPKPSKRYVFYNLNRSLLKCPDLGPDDTCLGVCSSLKTGSGDSGSDEVLRAVFTTRHQELGQNQSVKKTKGAVQNPLSCVHKQVWQSGEVYTLEQFESKSRSFARCVLGSVKDVSPLVIESMFWKAALDKPIYVEYANDVPGSAFGESKGQFHYSRRRQRKRTYYKSRIDSSDYKQTETGSVTVGDTQADESKDASVQSHADSCLQMTKSATSVSALSSNEDSQSLKEKSSEAINDMQGTAGWKLSNSPWNLQVIARSSGSLTRFMPDDIPGVTSPMIYIGMLFSWFAWHVEDHELHSMNFLHTGSSKTWYAVPGDYAFAFEEVIRTKGYGGNVGHLAALKLLGEKTTLLSPEVIVASGIPCCRLIQNPGEFVVTFPRAYHVGFSHGFNCGEAANFGTPQWLRVAKEAAVRRAAMNYLPMLSHQQLLYLLTMSFISRVPRTLLPGVRSSRLRDRQKEEREFLVKQAFIEDLLQENKLLSVLHGKEATKQVVLWNADLLPYSSKDFQLPDLTSTTVTSMAHMSNISSEEKSSHHLLDEMSLYMENLTDLDLGGDDLPSHFQTDSGALACVGCGILGFPFMTVIQPAEKLIMELLPDDHHPVQVSPLNSTTCLHSSVSRDLSVCKFSSVKELPDQSLNKCNKCWNTSSKFFRPRVFCLEHAVQIVEMLQSRGGANVLIICHSDYQKIKAHARAVAEEIHCAFDYNEVPMDTASQENLTLIDLAIDGEEQVECEDWTSKLGINLRYCVHARNNSPSEQVSWTLGTLFHDRCPASEFVSLNWKSRRSRSKRLNHLVQTKPCDGIQRKKDDQWEGRIDGTATEKKLIQYSRKRFKSKQGCSTVASMVHGFQDKSNWSSALLSVDHSCVSKKEVEAENFRSDCALSHVSASTAMSPMHAEIQISEVPTGTSLKAASQVSNSFPGDIVMMEKLGAEIENQTRQELDIDRNNDLTVSHYMMHYDTGVSETCGKESQDSQEKKYSASPANATDRNIELVRKNQITEAIIIESKYNDLGLDDKRHQVNNEEAVLSTASLVNQPTLVSVDGNFESPNNNYAAERIFNPIRLETTTGKEIDSLSERDEEPLIDDKSISEHTLNEVCELRTVPCASEDLCNTIISDAEVQQESQLEKNNSGDVHLSTHVEAKEWCEFTRGKYTKGLKNEMIPESLKQCQIQNENKINEESVPSQVAKGENTSVTLSELGCSEVSVETCPEEDSCVRWISETEKAMEMEIQPINRTEEEFCSGTQTSLKDSSVSIQECSKIEKETSFRENGNGSKIDSSQDNRELKGCELTTAVPRSNAGKKKKRKVEHTTENQHDCDNFIRSPCEGLRPRAGRIATGKSGGSVSEIDKESQVAKRGRRSSEVLAHHKNKKNDVKRPHECDLDGCHMRFKTKAELVLHKRNLCPHEGCGKKFSSHKYALLHQRVHDDERPLKCPWKGCSMSFKWAWARTEHIRVHTGEKPYQCKVEGCGLSFRFVSDFSRHRRKTGHYVKSPA</sequence>
<keyword evidence="12" id="KW-0539">Nucleus</keyword>
<evidence type="ECO:0008006" key="22">
    <source>
        <dbReference type="Google" id="ProtNLM"/>
    </source>
</evidence>
<evidence type="ECO:0000259" key="17">
    <source>
        <dbReference type="PROSITE" id="PS50157"/>
    </source>
</evidence>
<dbReference type="InterPro" id="IPR036236">
    <property type="entry name" value="Znf_C2H2_sf"/>
</dbReference>
<evidence type="ECO:0000256" key="15">
    <source>
        <dbReference type="PROSITE-ProRule" id="PRU00042"/>
    </source>
</evidence>
<keyword evidence="11" id="KW-0804">Transcription</keyword>
<keyword evidence="2" id="KW-0479">Metal-binding</keyword>
<feature type="domain" description="C2H2-type" evidence="17">
    <location>
        <begin position="1508"/>
        <end position="1539"/>
    </location>
</feature>
<evidence type="ECO:0000256" key="14">
    <source>
        <dbReference type="ARBA" id="ARBA00051751"/>
    </source>
</evidence>
<dbReference type="GO" id="GO:0071558">
    <property type="term" value="F:histone H3K27me2/H3K27me3 demethylase activity"/>
    <property type="evidence" value="ECO:0007669"/>
    <property type="project" value="UniProtKB-ARBA"/>
</dbReference>
<feature type="compositionally biased region" description="Basic residues" evidence="16">
    <location>
        <begin position="205"/>
        <end position="216"/>
    </location>
</feature>
<keyword evidence="3" id="KW-0677">Repeat</keyword>